<feature type="transmembrane region" description="Helical" evidence="5">
    <location>
        <begin position="20"/>
        <end position="40"/>
    </location>
</feature>
<dbReference type="InterPro" id="IPR035952">
    <property type="entry name" value="Rhomboid-like_sf"/>
</dbReference>
<keyword evidence="8" id="KW-1185">Reference proteome</keyword>
<dbReference type="GO" id="GO:0004252">
    <property type="term" value="F:serine-type endopeptidase activity"/>
    <property type="evidence" value="ECO:0007669"/>
    <property type="project" value="InterPro"/>
</dbReference>
<reference evidence="7 8" key="1">
    <citation type="journal article" date="2014" name="Arch. Microbiol.">
        <title>Arthrobacter enclensis sp. nov., isolated from sediment sample.</title>
        <authorList>
            <person name="Dastager S.G."/>
            <person name="Liu Q."/>
            <person name="Tang S.K."/>
            <person name="Krishnamurthi S."/>
            <person name="Lee J.C."/>
            <person name="Li W.J."/>
        </authorList>
    </citation>
    <scope>NUCLEOTIDE SEQUENCE [LARGE SCALE GENOMIC DNA]</scope>
    <source>
        <strain evidence="7 8">NIO-1008</strain>
    </source>
</reference>
<proteinExistence type="predicted"/>
<organism evidence="7 8">
    <name type="scientific">Pseudarthrobacter enclensis</name>
    <dbReference type="NCBI Taxonomy" id="993070"/>
    <lineage>
        <taxon>Bacteria</taxon>
        <taxon>Bacillati</taxon>
        <taxon>Actinomycetota</taxon>
        <taxon>Actinomycetes</taxon>
        <taxon>Micrococcales</taxon>
        <taxon>Micrococcaceae</taxon>
        <taxon>Pseudarthrobacter</taxon>
    </lineage>
</organism>
<keyword evidence="3 5" id="KW-1133">Transmembrane helix</keyword>
<dbReference type="AlphaFoldDB" id="A0A0V8IJN8"/>
<evidence type="ECO:0000256" key="5">
    <source>
        <dbReference type="SAM" id="Phobius"/>
    </source>
</evidence>
<dbReference type="RefSeq" id="WP_058268664.1">
    <property type="nucleotide sequence ID" value="NZ_FMAZ01000005.1"/>
</dbReference>
<dbReference type="EMBL" id="LNQM01000006">
    <property type="protein sequence ID" value="KSU74998.1"/>
    <property type="molecule type" value="Genomic_DNA"/>
</dbReference>
<comment type="subcellular location">
    <subcellularLocation>
        <location evidence="1">Membrane</location>
        <topology evidence="1">Multi-pass membrane protein</topology>
    </subcellularLocation>
</comment>
<sequence length="211" mass="22687">MAGLMRNGGFREPQTTASRAKGGLLVLGGFVVLLFIIELFNTLTLGSLTRTFGLRPRSADGLLDIFTFPLLHANLNHLLSNSLPLIIFGFLVFLSGLRVFLTALAFSWLGSGITVWLIGDGGITIGSSGLVFGLFAFLLVRGFFNRSWKQILLAVVLFMGYGSILLGMLPIVSGFVSWQAHLGGAAGGVLAALILRPRSGPERQRDRAIPR</sequence>
<dbReference type="PANTHER" id="PTHR43066:SF11">
    <property type="entry name" value="PEPTIDASE S54 RHOMBOID DOMAIN-CONTAINING PROTEIN"/>
    <property type="match status" value="1"/>
</dbReference>
<dbReference type="GO" id="GO:0016020">
    <property type="term" value="C:membrane"/>
    <property type="evidence" value="ECO:0007669"/>
    <property type="project" value="UniProtKB-SubCell"/>
</dbReference>
<evidence type="ECO:0000259" key="6">
    <source>
        <dbReference type="Pfam" id="PF01694"/>
    </source>
</evidence>
<feature type="transmembrane region" description="Helical" evidence="5">
    <location>
        <begin position="151"/>
        <end position="172"/>
    </location>
</feature>
<protein>
    <submittedName>
        <fullName evidence="7">Rhomboid family intramembrane serine protease</fullName>
    </submittedName>
</protein>
<feature type="domain" description="Peptidase S54 rhomboid" evidence="6">
    <location>
        <begin position="63"/>
        <end position="197"/>
    </location>
</feature>
<evidence type="ECO:0000313" key="7">
    <source>
        <dbReference type="EMBL" id="KSU74998.1"/>
    </source>
</evidence>
<name>A0A0V8IJN8_9MICC</name>
<dbReference type="Pfam" id="PF01694">
    <property type="entry name" value="Rhomboid"/>
    <property type="match status" value="1"/>
</dbReference>
<feature type="transmembrane region" description="Helical" evidence="5">
    <location>
        <begin position="178"/>
        <end position="195"/>
    </location>
</feature>
<dbReference type="InterPro" id="IPR022764">
    <property type="entry name" value="Peptidase_S54_rhomboid_dom"/>
</dbReference>
<evidence type="ECO:0000256" key="2">
    <source>
        <dbReference type="ARBA" id="ARBA00022692"/>
    </source>
</evidence>
<comment type="caution">
    <text evidence="7">The sequence shown here is derived from an EMBL/GenBank/DDBJ whole genome shotgun (WGS) entry which is preliminary data.</text>
</comment>
<dbReference type="PANTHER" id="PTHR43066">
    <property type="entry name" value="RHOMBOID-RELATED PROTEIN"/>
    <property type="match status" value="1"/>
</dbReference>
<accession>A0A0V8IJN8</accession>
<dbReference type="Proteomes" id="UP000053199">
    <property type="component" value="Unassembled WGS sequence"/>
</dbReference>
<evidence type="ECO:0000256" key="1">
    <source>
        <dbReference type="ARBA" id="ARBA00004141"/>
    </source>
</evidence>
<dbReference type="SUPFAM" id="SSF144091">
    <property type="entry name" value="Rhomboid-like"/>
    <property type="match status" value="1"/>
</dbReference>
<dbReference type="STRING" id="993070.AS031_13465"/>
<dbReference type="Gene3D" id="1.20.1540.10">
    <property type="entry name" value="Rhomboid-like"/>
    <property type="match status" value="1"/>
</dbReference>
<evidence type="ECO:0000256" key="3">
    <source>
        <dbReference type="ARBA" id="ARBA00022989"/>
    </source>
</evidence>
<feature type="transmembrane region" description="Helical" evidence="5">
    <location>
        <begin position="115"/>
        <end position="139"/>
    </location>
</feature>
<evidence type="ECO:0000256" key="4">
    <source>
        <dbReference type="ARBA" id="ARBA00023136"/>
    </source>
</evidence>
<keyword evidence="4 5" id="KW-0472">Membrane</keyword>
<gene>
    <name evidence="7" type="ORF">AS031_13465</name>
</gene>
<dbReference type="GO" id="GO:0006508">
    <property type="term" value="P:proteolysis"/>
    <property type="evidence" value="ECO:0007669"/>
    <property type="project" value="UniProtKB-KW"/>
</dbReference>
<dbReference type="OrthoDB" id="465874at2"/>
<feature type="transmembrane region" description="Helical" evidence="5">
    <location>
        <begin position="85"/>
        <end position="109"/>
    </location>
</feature>
<keyword evidence="2 5" id="KW-0812">Transmembrane</keyword>
<evidence type="ECO:0000313" key="8">
    <source>
        <dbReference type="Proteomes" id="UP000053199"/>
    </source>
</evidence>
<keyword evidence="7" id="KW-0378">Hydrolase</keyword>
<keyword evidence="7" id="KW-0645">Protease</keyword>